<evidence type="ECO:0000313" key="3">
    <source>
        <dbReference type="Proteomes" id="UP000272706"/>
    </source>
</evidence>
<gene>
    <name evidence="2" type="ORF">D3227_34755</name>
</gene>
<feature type="region of interest" description="Disordered" evidence="1">
    <location>
        <begin position="423"/>
        <end position="449"/>
    </location>
</feature>
<dbReference type="EMBL" id="QZWZ01000055">
    <property type="protein sequence ID" value="RJT28145.1"/>
    <property type="molecule type" value="Genomic_DNA"/>
</dbReference>
<accession>A0A3A5K174</accession>
<sequence length="449" mass="48832">MENVIPFPYAVAPVQPVGHFIRLGESGYNKLADLHAAGRFPATRLVVDASRIKHQRELISALRADGAEFVLDTKVAELSVLEKFAGYARHAPWSAMGQSRPLAPEHFDPKHAGDIFGQIARMAVEYGMDAVLAPSHFLGDPTFAGWFKIDRASCLALRNALDREGGNHIAVDYQLIVPHTKLNDDVTRSEILDGLHDLAYDNLWIRASGFGHSSGPLATRGFISALTGLHNLGKPIVADYLGGLNGHAALAFGAISGLCHGIGEKESFDARSWHLPVEKSEDGNFGRATRVQISGIDRSATVPELELMASAYGARQLVTCCDRACCAHGLKSTLADPRQHAAYQSFTMIAELASVPDHNRAGHFLNGRMVEVDRKARQVKDLKFDVAKAAERNIDVAKLTKRLTDHSKQVGKMRLTLEDLHESRADGAPRARPIAQRGNGQRLGIAGSR</sequence>
<evidence type="ECO:0000313" key="2">
    <source>
        <dbReference type="EMBL" id="RJT28145.1"/>
    </source>
</evidence>
<name>A0A3A5K174_9HYPH</name>
<evidence type="ECO:0000256" key="1">
    <source>
        <dbReference type="SAM" id="MobiDB-lite"/>
    </source>
</evidence>
<organism evidence="2 3">
    <name type="scientific">Mesorhizobium waimense</name>
    <dbReference type="NCBI Taxonomy" id="1300307"/>
    <lineage>
        <taxon>Bacteria</taxon>
        <taxon>Pseudomonadati</taxon>
        <taxon>Pseudomonadota</taxon>
        <taxon>Alphaproteobacteria</taxon>
        <taxon>Hyphomicrobiales</taxon>
        <taxon>Phyllobacteriaceae</taxon>
        <taxon>Mesorhizobium</taxon>
    </lineage>
</organism>
<dbReference type="RefSeq" id="WP_120018651.1">
    <property type="nucleotide sequence ID" value="NZ_QZWZ01000055.1"/>
</dbReference>
<keyword evidence="3" id="KW-1185">Reference proteome</keyword>
<protein>
    <submittedName>
        <fullName evidence="2">Uncharacterized protein</fullName>
    </submittedName>
</protein>
<dbReference type="AlphaFoldDB" id="A0A3A5K174"/>
<dbReference type="Proteomes" id="UP000272706">
    <property type="component" value="Unassembled WGS sequence"/>
</dbReference>
<proteinExistence type="predicted"/>
<comment type="caution">
    <text evidence="2">The sequence shown here is derived from an EMBL/GenBank/DDBJ whole genome shotgun (WGS) entry which is preliminary data.</text>
</comment>
<dbReference type="OrthoDB" id="5178506at2"/>
<reference evidence="2 3" key="1">
    <citation type="submission" date="2018-09" db="EMBL/GenBank/DDBJ databases">
        <title>Mesorhizobium carmichaelinearum sp. nov. isolated from Carmichaelinea spp. root nodules in New Zealand.</title>
        <authorList>
            <person name="De Meyer S.E."/>
        </authorList>
    </citation>
    <scope>NUCLEOTIDE SEQUENCE [LARGE SCALE GENOMIC DNA]</scope>
    <source>
        <strain evidence="2 3">ICMP19557</strain>
    </source>
</reference>